<feature type="domain" description="DUF7973" evidence="2">
    <location>
        <begin position="8"/>
        <end position="362"/>
    </location>
</feature>
<keyword evidence="1" id="KW-0812">Transmembrane</keyword>
<dbReference type="Proteomes" id="UP000291469">
    <property type="component" value="Chromosome"/>
</dbReference>
<evidence type="ECO:0000259" key="2">
    <source>
        <dbReference type="Pfam" id="PF25928"/>
    </source>
</evidence>
<feature type="transmembrane region" description="Helical" evidence="1">
    <location>
        <begin position="235"/>
        <end position="253"/>
    </location>
</feature>
<dbReference type="InterPro" id="IPR058279">
    <property type="entry name" value="DUF7973"/>
</dbReference>
<accession>A0A411YHC5</accession>
<feature type="transmembrane region" description="Helical" evidence="1">
    <location>
        <begin position="335"/>
        <end position="360"/>
    </location>
</feature>
<protein>
    <recommendedName>
        <fullName evidence="2">DUF7973 domain-containing protein</fullName>
    </recommendedName>
</protein>
<feature type="transmembrane region" description="Helical" evidence="1">
    <location>
        <begin position="207"/>
        <end position="229"/>
    </location>
</feature>
<feature type="transmembrane region" description="Helical" evidence="1">
    <location>
        <begin position="106"/>
        <end position="133"/>
    </location>
</feature>
<reference evidence="3 4" key="1">
    <citation type="submission" date="2019-01" db="EMBL/GenBank/DDBJ databases">
        <title>Egibacter rhizosphaerae EGI 80759T.</title>
        <authorList>
            <person name="Chen D.-D."/>
            <person name="Tian Y."/>
            <person name="Jiao J.-Y."/>
            <person name="Zhang X.-T."/>
            <person name="Zhang Y.-G."/>
            <person name="Zhang Y."/>
            <person name="Xiao M."/>
            <person name="Shu W.-S."/>
            <person name="Li W.-J."/>
        </authorList>
    </citation>
    <scope>NUCLEOTIDE SEQUENCE [LARGE SCALE GENOMIC DNA]</scope>
    <source>
        <strain evidence="3 4">EGI 80759</strain>
    </source>
</reference>
<dbReference type="KEGG" id="erz:ER308_14605"/>
<dbReference type="OrthoDB" id="4484645at2"/>
<feature type="transmembrane region" description="Helical" evidence="1">
    <location>
        <begin position="7"/>
        <end position="30"/>
    </location>
</feature>
<dbReference type="EMBL" id="CP036402">
    <property type="protein sequence ID" value="QBI20668.1"/>
    <property type="molecule type" value="Genomic_DNA"/>
</dbReference>
<sequence>MDPIVDLVALVIAAFAGGVLGAALGALPAFSFMGLAIMAGEAVRIAAINLGDVELPGYTFEIAFGAFFGPHITFAAGAAATAYAAKRGYMGAGFGGNWALHKGKNILIAFGGKHLDVLLLGGAFGILGFAVFYVSDLLALPWDPIAFGVVVSALAHRLVLRYPVVGEVRARHLLDVSPFERGDTRETDGEGGKPADRLDVEPWLPWFYKWGNVAVISLAFGALAGLTFYWTGSMFLAFGFSAGTLIFLTLGFTEDFRIPQVPVPVTHHVTLPASTAVAAYGGFNDAPQISAVQGEVLLLEAVLIGALFGLIGGLLGELVQRVLFMHGDTHWDPPATSIVLTTLLIAVLHLIGLFPSAGFVPVPT</sequence>
<feature type="transmembrane region" description="Helical" evidence="1">
    <location>
        <begin position="62"/>
        <end position="85"/>
    </location>
</feature>
<keyword evidence="1" id="KW-0472">Membrane</keyword>
<proteinExistence type="predicted"/>
<gene>
    <name evidence="3" type="ORF">ER308_14605</name>
</gene>
<organism evidence="3 4">
    <name type="scientific">Egibacter rhizosphaerae</name>
    <dbReference type="NCBI Taxonomy" id="1670831"/>
    <lineage>
        <taxon>Bacteria</taxon>
        <taxon>Bacillati</taxon>
        <taxon>Actinomycetota</taxon>
        <taxon>Nitriliruptoria</taxon>
        <taxon>Egibacterales</taxon>
        <taxon>Egibacteraceae</taxon>
        <taxon>Egibacter</taxon>
    </lineage>
</organism>
<dbReference type="AlphaFoldDB" id="A0A411YHC5"/>
<keyword evidence="4" id="KW-1185">Reference proteome</keyword>
<name>A0A411YHC5_9ACTN</name>
<feature type="transmembrane region" description="Helical" evidence="1">
    <location>
        <begin position="296"/>
        <end position="315"/>
    </location>
</feature>
<keyword evidence="1" id="KW-1133">Transmembrane helix</keyword>
<dbReference type="RefSeq" id="WP_131155663.1">
    <property type="nucleotide sequence ID" value="NZ_CP036402.1"/>
</dbReference>
<evidence type="ECO:0000313" key="3">
    <source>
        <dbReference type="EMBL" id="QBI20668.1"/>
    </source>
</evidence>
<dbReference type="Pfam" id="PF25928">
    <property type="entry name" value="DUF7973"/>
    <property type="match status" value="1"/>
</dbReference>
<evidence type="ECO:0000313" key="4">
    <source>
        <dbReference type="Proteomes" id="UP000291469"/>
    </source>
</evidence>
<evidence type="ECO:0000256" key="1">
    <source>
        <dbReference type="SAM" id="Phobius"/>
    </source>
</evidence>